<dbReference type="EMBL" id="JH651083">
    <property type="protein sequence ID" value="EXA29838.1"/>
    <property type="molecule type" value="Genomic_DNA"/>
</dbReference>
<dbReference type="SMART" id="SM00066">
    <property type="entry name" value="GAL4"/>
    <property type="match status" value="1"/>
</dbReference>
<dbReference type="InterPro" id="IPR051127">
    <property type="entry name" value="Fungal_SecMet_Regulators"/>
</dbReference>
<dbReference type="Pfam" id="PF00172">
    <property type="entry name" value="Zn_clus"/>
    <property type="match status" value="1"/>
</dbReference>
<feature type="domain" description="Zn(2)-C6 fungal-type" evidence="6">
    <location>
        <begin position="19"/>
        <end position="51"/>
    </location>
</feature>
<keyword evidence="2" id="KW-0805">Transcription regulation</keyword>
<dbReference type="GO" id="GO:0006351">
    <property type="term" value="P:DNA-templated transcription"/>
    <property type="evidence" value="ECO:0007669"/>
    <property type="project" value="InterPro"/>
</dbReference>
<gene>
    <name evidence="7" type="ORF">FOVG_18710</name>
</gene>
<reference evidence="7" key="2">
    <citation type="submission" date="2012-05" db="EMBL/GenBank/DDBJ databases">
        <title>Annotation of the Genome Sequence of Fusarium oxysporum HDV247.</title>
        <authorList>
            <consortium name="The Broad Institute Genomics Platform"/>
            <person name="Ma L.-J."/>
            <person name="Corby-Kistler H."/>
            <person name="Broz K."/>
            <person name="Gale L.R."/>
            <person name="Jonkers W."/>
            <person name="O'Donnell K."/>
            <person name="Ploetz R."/>
            <person name="Steinberg C."/>
            <person name="Schwartz D.C."/>
            <person name="VanEtten H."/>
            <person name="Zhou S."/>
            <person name="Young S.K."/>
            <person name="Zeng Q."/>
            <person name="Gargeya S."/>
            <person name="Fitzgerald M."/>
            <person name="Abouelleil A."/>
            <person name="Alvarado L."/>
            <person name="Chapman S.B."/>
            <person name="Gainer-Dewar J."/>
            <person name="Goldberg J."/>
            <person name="Griggs A."/>
            <person name="Gujja S."/>
            <person name="Hansen M."/>
            <person name="Howarth C."/>
            <person name="Imamovic A."/>
            <person name="Ireland A."/>
            <person name="Larimer J."/>
            <person name="McCowan C."/>
            <person name="Murphy C."/>
            <person name="Pearson M."/>
            <person name="Poon T.W."/>
            <person name="Priest M."/>
            <person name="Roberts A."/>
            <person name="Saif S."/>
            <person name="Shea T."/>
            <person name="Sykes S."/>
            <person name="Wortman J."/>
            <person name="Nusbaum C."/>
            <person name="Birren B."/>
        </authorList>
    </citation>
    <scope>NUCLEOTIDE SEQUENCE</scope>
    <source>
        <strain evidence="7">HDV247</strain>
    </source>
</reference>
<proteinExistence type="predicted"/>
<dbReference type="InterPro" id="IPR036864">
    <property type="entry name" value="Zn2-C6_fun-type_DNA-bd_sf"/>
</dbReference>
<dbReference type="InterPro" id="IPR007219">
    <property type="entry name" value="XnlR_reg_dom"/>
</dbReference>
<dbReference type="InterPro" id="IPR001138">
    <property type="entry name" value="Zn2Cys6_DnaBD"/>
</dbReference>
<organism evidence="7">
    <name type="scientific">Fusarium oxysporum f. sp. pisi HDV247</name>
    <dbReference type="NCBI Taxonomy" id="1080344"/>
    <lineage>
        <taxon>Eukaryota</taxon>
        <taxon>Fungi</taxon>
        <taxon>Dikarya</taxon>
        <taxon>Ascomycota</taxon>
        <taxon>Pezizomycotina</taxon>
        <taxon>Sordariomycetes</taxon>
        <taxon>Hypocreomycetidae</taxon>
        <taxon>Hypocreales</taxon>
        <taxon>Nectriaceae</taxon>
        <taxon>Fusarium</taxon>
        <taxon>Fusarium oxysporum species complex</taxon>
    </lineage>
</organism>
<dbReference type="Proteomes" id="UP000030751">
    <property type="component" value="Unassembled WGS sequence"/>
</dbReference>
<evidence type="ECO:0000256" key="4">
    <source>
        <dbReference type="ARBA" id="ARBA00023163"/>
    </source>
</evidence>
<evidence type="ECO:0000256" key="2">
    <source>
        <dbReference type="ARBA" id="ARBA00023015"/>
    </source>
</evidence>
<evidence type="ECO:0000256" key="5">
    <source>
        <dbReference type="ARBA" id="ARBA00023242"/>
    </source>
</evidence>
<dbReference type="CDD" id="cd00067">
    <property type="entry name" value="GAL4"/>
    <property type="match status" value="1"/>
</dbReference>
<dbReference type="PROSITE" id="PS00463">
    <property type="entry name" value="ZN2_CY6_FUNGAL_1"/>
    <property type="match status" value="1"/>
</dbReference>
<dbReference type="PANTHER" id="PTHR47424:SF3">
    <property type="entry name" value="REGULATORY PROTEIN GAL4"/>
    <property type="match status" value="1"/>
</dbReference>
<dbReference type="PANTHER" id="PTHR47424">
    <property type="entry name" value="REGULATORY PROTEIN GAL4"/>
    <property type="match status" value="1"/>
</dbReference>
<evidence type="ECO:0000313" key="7">
    <source>
        <dbReference type="EMBL" id="EXA29838.1"/>
    </source>
</evidence>
<dbReference type="GO" id="GO:0000978">
    <property type="term" value="F:RNA polymerase II cis-regulatory region sequence-specific DNA binding"/>
    <property type="evidence" value="ECO:0007669"/>
    <property type="project" value="TreeGrafter"/>
</dbReference>
<dbReference type="SUPFAM" id="SSF57701">
    <property type="entry name" value="Zn2/Cys6 DNA-binding domain"/>
    <property type="match status" value="1"/>
</dbReference>
<name>W9NAS1_FUSOX</name>
<dbReference type="AlphaFoldDB" id="W9NAS1"/>
<dbReference type="OrthoDB" id="424974at2759"/>
<keyword evidence="4" id="KW-0804">Transcription</keyword>
<accession>W9NAS1</accession>
<evidence type="ECO:0000256" key="3">
    <source>
        <dbReference type="ARBA" id="ARBA00023125"/>
    </source>
</evidence>
<dbReference type="GO" id="GO:0008270">
    <property type="term" value="F:zinc ion binding"/>
    <property type="evidence" value="ECO:0007669"/>
    <property type="project" value="InterPro"/>
</dbReference>
<dbReference type="GO" id="GO:0005634">
    <property type="term" value="C:nucleus"/>
    <property type="evidence" value="ECO:0007669"/>
    <property type="project" value="TreeGrafter"/>
</dbReference>
<dbReference type="Pfam" id="PF04082">
    <property type="entry name" value="Fungal_trans"/>
    <property type="match status" value="1"/>
</dbReference>
<dbReference type="PROSITE" id="PS50048">
    <property type="entry name" value="ZN2_CY6_FUNGAL_2"/>
    <property type="match status" value="1"/>
</dbReference>
<keyword evidence="3" id="KW-0238">DNA-binding</keyword>
<dbReference type="GO" id="GO:0000435">
    <property type="term" value="P:positive regulation of transcription from RNA polymerase II promoter by galactose"/>
    <property type="evidence" value="ECO:0007669"/>
    <property type="project" value="TreeGrafter"/>
</dbReference>
<keyword evidence="1" id="KW-0479">Metal-binding</keyword>
<evidence type="ECO:0000259" key="6">
    <source>
        <dbReference type="PROSITE" id="PS50048"/>
    </source>
</evidence>
<dbReference type="GO" id="GO:0000981">
    <property type="term" value="F:DNA-binding transcription factor activity, RNA polymerase II-specific"/>
    <property type="evidence" value="ECO:0007669"/>
    <property type="project" value="InterPro"/>
</dbReference>
<dbReference type="SMART" id="SM00906">
    <property type="entry name" value="Fungal_trans"/>
    <property type="match status" value="1"/>
</dbReference>
<sequence>MMSTHNVLPPRRRRRTRLACNPCRARKTGCDGRRPVCTLCSMKAMGDQCAYQERPSSSKTLTLSDVNNRLQSLEVKVRGDPHLRRNVADTPLASGSSTVIPVLMEQSASHQSHDAAEETVYGPSSNISFLQEVIQLQDPEMDTTQPAQSSACPNERTMPDLLGFTEVQSPSLAHDVDLVSLPDRQLADTLFRCFWDFIHPVFPILHRPSIATTYDHLWEQSMPLTYRYKQTNDDIVFHAILNMVLALGCQRSDQIPSAQRNQFSDSFYRRSYRLVSIETLDFSSLQIVQLLLLRAIYLHYTTYADRCWNMVGVALRVAQGLGLHLEQTASSKNQLKREMRRRVWHNCVALDRLSATTFGRPVLHCRPHTVPLPEPIDDEYLSEVDEGCQPEDSPSRITFFVYNMKLFEILDDILSKFYSHGYQNFAQDEPVKSAQYLSDIPRLCSELDHFLEGLPGHLKADCDMGTVEDESASCFHMQAMILKSRVLYIRLLLLRPSILIETRQSVPNQRPINNNTTVCLQRSYLREINRLCVSTCHEVLEEIHRNLGSLRQTSAWHTLLFTFGAASTLLAASLCPDLEVNLDFDPAKTSWERALQIFEFHKSHVESAAKGIEALVRYRLRFSTLAKQGKRRDSRLIGAIIQNPDGFIDQFVDSSDGHIADSMLFDGAPAVDESWLTGMADDFNEFFTSDSLEQSWLSSQSIDWAM</sequence>
<dbReference type="Gene3D" id="4.10.240.10">
    <property type="entry name" value="Zn(2)-C6 fungal-type DNA-binding domain"/>
    <property type="match status" value="1"/>
</dbReference>
<evidence type="ECO:0000256" key="1">
    <source>
        <dbReference type="ARBA" id="ARBA00022723"/>
    </source>
</evidence>
<protein>
    <recommendedName>
        <fullName evidence="6">Zn(2)-C6 fungal-type domain-containing protein</fullName>
    </recommendedName>
</protein>
<reference evidence="7" key="1">
    <citation type="submission" date="2011-10" db="EMBL/GenBank/DDBJ databases">
        <title>The Genome Sequence of Fusarium oxysporum HDV247.</title>
        <authorList>
            <consortium name="The Broad Institute Genome Sequencing Platform"/>
            <person name="Ma L.-J."/>
            <person name="Gale L.R."/>
            <person name="Schwartz D.C."/>
            <person name="Zhou S."/>
            <person name="Corby-Kistler H."/>
            <person name="Young S.K."/>
            <person name="Zeng Q."/>
            <person name="Gargeya S."/>
            <person name="Fitzgerald M."/>
            <person name="Haas B."/>
            <person name="Abouelleil A."/>
            <person name="Alvarado L."/>
            <person name="Arachchi H.M."/>
            <person name="Berlin A."/>
            <person name="Brown A."/>
            <person name="Chapman S.B."/>
            <person name="Chen Z."/>
            <person name="Dunbar C."/>
            <person name="Freedman E."/>
            <person name="Gearin G."/>
            <person name="Goldberg J."/>
            <person name="Griggs A."/>
            <person name="Gujja S."/>
            <person name="Heiman D."/>
            <person name="Howarth C."/>
            <person name="Larson L."/>
            <person name="Lui A."/>
            <person name="MacDonald P.J.P."/>
            <person name="Montmayeur A."/>
            <person name="Murphy C."/>
            <person name="Neiman D."/>
            <person name="Pearson M."/>
            <person name="Priest M."/>
            <person name="Roberts A."/>
            <person name="Saif S."/>
            <person name="Shea T."/>
            <person name="Shenoy N."/>
            <person name="Sisk P."/>
            <person name="Stolte C."/>
            <person name="Sykes S."/>
            <person name="Wortman J."/>
            <person name="Nusbaum C."/>
            <person name="Birren B."/>
        </authorList>
    </citation>
    <scope>NUCLEOTIDE SEQUENCE [LARGE SCALE GENOMIC DNA]</scope>
    <source>
        <strain evidence="7">HDV247</strain>
    </source>
</reference>
<keyword evidence="5" id="KW-0539">Nucleus</keyword>
<dbReference type="CDD" id="cd12148">
    <property type="entry name" value="fungal_TF_MHR"/>
    <property type="match status" value="1"/>
</dbReference>